<feature type="transmembrane region" description="Helical" evidence="1">
    <location>
        <begin position="54"/>
        <end position="75"/>
    </location>
</feature>
<proteinExistence type="inferred from homology"/>
<keyword evidence="1" id="KW-0472">Membrane</keyword>
<feature type="transmembrane region" description="Helical" evidence="1">
    <location>
        <begin position="18"/>
        <end position="39"/>
    </location>
</feature>
<evidence type="ECO:0000313" key="2">
    <source>
        <dbReference type="EMBL" id="GAG81848.1"/>
    </source>
</evidence>
<keyword evidence="1" id="KW-0812">Transmembrane</keyword>
<dbReference type="PANTHER" id="PTHR34300">
    <property type="entry name" value="QUEUOSINE PRECURSOR TRANSPORTER-RELATED"/>
    <property type="match status" value="1"/>
</dbReference>
<organism evidence="2">
    <name type="scientific">marine sediment metagenome</name>
    <dbReference type="NCBI Taxonomy" id="412755"/>
    <lineage>
        <taxon>unclassified sequences</taxon>
        <taxon>metagenomes</taxon>
        <taxon>ecological metagenomes</taxon>
    </lineage>
</organism>
<dbReference type="EMBL" id="BART01019095">
    <property type="protein sequence ID" value="GAG81848.1"/>
    <property type="molecule type" value="Genomic_DNA"/>
</dbReference>
<reference evidence="2" key="1">
    <citation type="journal article" date="2014" name="Front. Microbiol.">
        <title>High frequency of phylogenetically diverse reductive dehalogenase-homologous genes in deep subseafloor sedimentary metagenomes.</title>
        <authorList>
            <person name="Kawai M."/>
            <person name="Futagami T."/>
            <person name="Toyoda A."/>
            <person name="Takaki Y."/>
            <person name="Nishi S."/>
            <person name="Hori S."/>
            <person name="Arai W."/>
            <person name="Tsubouchi T."/>
            <person name="Morono Y."/>
            <person name="Uchiyama I."/>
            <person name="Ito T."/>
            <person name="Fujiyama A."/>
            <person name="Inagaki F."/>
            <person name="Takami H."/>
        </authorList>
    </citation>
    <scope>NUCLEOTIDE SEQUENCE</scope>
    <source>
        <strain evidence="2">Expedition CK06-06</strain>
    </source>
</reference>
<dbReference type="NCBIfam" id="TIGR00697">
    <property type="entry name" value="queuosine precursor transporter"/>
    <property type="match status" value="1"/>
</dbReference>
<gene>
    <name evidence="2" type="ORF">S01H4_35840</name>
</gene>
<protein>
    <recommendedName>
        <fullName evidence="3">Q precursor transporter</fullName>
    </recommendedName>
</protein>
<accession>X1BCJ0</accession>
<name>X1BCJ0_9ZZZZ</name>
<dbReference type="InterPro" id="IPR003744">
    <property type="entry name" value="YhhQ"/>
</dbReference>
<feature type="transmembrane region" description="Helical" evidence="1">
    <location>
        <begin position="135"/>
        <end position="158"/>
    </location>
</feature>
<evidence type="ECO:0000256" key="1">
    <source>
        <dbReference type="SAM" id="Phobius"/>
    </source>
</evidence>
<dbReference type="AlphaFoldDB" id="X1BCJ0"/>
<dbReference type="PANTHER" id="PTHR34300:SF2">
    <property type="entry name" value="QUEUOSINE PRECURSOR TRANSPORTER-RELATED"/>
    <property type="match status" value="1"/>
</dbReference>
<keyword evidence="1" id="KW-1133">Transmembrane helix</keyword>
<feature type="transmembrane region" description="Helical" evidence="1">
    <location>
        <begin position="87"/>
        <end position="106"/>
    </location>
</feature>
<dbReference type="Pfam" id="PF02592">
    <property type="entry name" value="Vut_1"/>
    <property type="match status" value="1"/>
</dbReference>
<feature type="transmembrane region" description="Helical" evidence="1">
    <location>
        <begin position="209"/>
        <end position="237"/>
    </location>
</feature>
<comment type="caution">
    <text evidence="2">The sequence shown here is derived from an EMBL/GenBank/DDBJ whole genome shotgun (WGS) entry which is preliminary data.</text>
</comment>
<feature type="non-terminal residue" evidence="2">
    <location>
        <position position="261"/>
    </location>
</feature>
<sequence length="261" mass="29554">MFDYGDKVDKVTSKRREIVFIILAGFFLGTLAILNILGISRQIDLSFTLFEKTIPFIVFVGVLPYPITFLCTDFISELYGKKRATTVVWVGLFLNIWVLFIMWLGGALPPHPELVDGGLPAIDDPNRTFFQIRQWTFGATIASMIAYLTAQFIDVHVFHAIRKATHGKLLWLRNNGSTLTSQMVDSVAVVTITYFFAKSAIMIHTGETLVHYLTILILSNYVYKMVSALLDTIPFYIGTKLLSKYLKIDTQEEFAKSEKSD</sequence>
<evidence type="ECO:0008006" key="3">
    <source>
        <dbReference type="Google" id="ProtNLM"/>
    </source>
</evidence>
<dbReference type="HAMAP" id="MF_02088">
    <property type="entry name" value="Q_prec_transport"/>
    <property type="match status" value="1"/>
</dbReference>